<dbReference type="EMBL" id="CP108195">
    <property type="protein sequence ID" value="WTS18136.1"/>
    <property type="molecule type" value="Genomic_DNA"/>
</dbReference>
<gene>
    <name evidence="2" type="ORF">OHU69_48465</name>
</gene>
<proteinExistence type="predicted"/>
<feature type="region of interest" description="Disordered" evidence="1">
    <location>
        <begin position="1"/>
        <end position="52"/>
    </location>
</feature>
<feature type="compositionally biased region" description="Acidic residues" evidence="1">
    <location>
        <begin position="29"/>
        <end position="41"/>
    </location>
</feature>
<feature type="compositionally biased region" description="Basic and acidic residues" evidence="1">
    <location>
        <begin position="42"/>
        <end position="52"/>
    </location>
</feature>
<dbReference type="AlphaFoldDB" id="A0AAU1ULN9"/>
<reference evidence="2" key="1">
    <citation type="submission" date="2022-10" db="EMBL/GenBank/DDBJ databases">
        <title>The complete genomes of actinobacterial strains from the NBC collection.</title>
        <authorList>
            <person name="Joergensen T.S."/>
            <person name="Alvarez Arevalo M."/>
            <person name="Sterndorff E.B."/>
            <person name="Faurdal D."/>
            <person name="Vuksanovic O."/>
            <person name="Mourched A.-S."/>
            <person name="Charusanti P."/>
            <person name="Shaw S."/>
            <person name="Blin K."/>
            <person name="Weber T."/>
        </authorList>
    </citation>
    <scope>NUCLEOTIDE SEQUENCE</scope>
    <source>
        <strain evidence="2">NBC_00119</strain>
    </source>
</reference>
<evidence type="ECO:0000313" key="2">
    <source>
        <dbReference type="EMBL" id="WTS18136.1"/>
    </source>
</evidence>
<feature type="compositionally biased region" description="Basic and acidic residues" evidence="1">
    <location>
        <begin position="18"/>
        <end position="28"/>
    </location>
</feature>
<sequence length="52" mass="5381">MEAAALIVTPVVAGAGSVRDKTQPKPDENGNDDDENGEDEGQDKQARAADAI</sequence>
<protein>
    <submittedName>
        <fullName evidence="2">Uncharacterized protein</fullName>
    </submittedName>
</protein>
<organism evidence="2">
    <name type="scientific">Streptomyces sp. NBC_00119</name>
    <dbReference type="NCBI Taxonomy" id="2975659"/>
    <lineage>
        <taxon>Bacteria</taxon>
        <taxon>Bacillati</taxon>
        <taxon>Actinomycetota</taxon>
        <taxon>Actinomycetes</taxon>
        <taxon>Kitasatosporales</taxon>
        <taxon>Streptomycetaceae</taxon>
        <taxon>Streptomyces</taxon>
    </lineage>
</organism>
<accession>A0AAU1ULN9</accession>
<evidence type="ECO:0000256" key="1">
    <source>
        <dbReference type="SAM" id="MobiDB-lite"/>
    </source>
</evidence>
<name>A0AAU1ULN9_9ACTN</name>